<protein>
    <submittedName>
        <fullName evidence="2">M23 family peptidase</fullName>
    </submittedName>
</protein>
<dbReference type="InterPro" id="IPR016047">
    <property type="entry name" value="M23ase_b-sheet_dom"/>
</dbReference>
<proteinExistence type="predicted"/>
<name>A0A328AEU4_9CAUL</name>
<accession>A0A328AEU4</accession>
<dbReference type="InterPro" id="IPR011055">
    <property type="entry name" value="Dup_hybrid_motif"/>
</dbReference>
<keyword evidence="3" id="KW-1185">Reference proteome</keyword>
<dbReference type="PANTHER" id="PTHR21666">
    <property type="entry name" value="PEPTIDASE-RELATED"/>
    <property type="match status" value="1"/>
</dbReference>
<feature type="domain" description="M23ase beta-sheet core" evidence="1">
    <location>
        <begin position="97"/>
        <end position="192"/>
    </location>
</feature>
<evidence type="ECO:0000313" key="2">
    <source>
        <dbReference type="EMBL" id="RAK53169.1"/>
    </source>
</evidence>
<evidence type="ECO:0000313" key="3">
    <source>
        <dbReference type="Proteomes" id="UP000249254"/>
    </source>
</evidence>
<comment type="caution">
    <text evidence="2">The sequence shown here is derived from an EMBL/GenBank/DDBJ whole genome shotgun (WGS) entry which is preliminary data.</text>
</comment>
<dbReference type="Gene3D" id="2.70.70.10">
    <property type="entry name" value="Glucose Permease (Domain IIA)"/>
    <property type="match status" value="1"/>
</dbReference>
<dbReference type="GO" id="GO:0004222">
    <property type="term" value="F:metalloendopeptidase activity"/>
    <property type="evidence" value="ECO:0007669"/>
    <property type="project" value="TreeGrafter"/>
</dbReference>
<dbReference type="InterPro" id="IPR050570">
    <property type="entry name" value="Cell_wall_metabolism_enzyme"/>
</dbReference>
<dbReference type="CDD" id="cd12797">
    <property type="entry name" value="M23_peptidase"/>
    <property type="match status" value="1"/>
</dbReference>
<dbReference type="Proteomes" id="UP000249254">
    <property type="component" value="Unassembled WGS sequence"/>
</dbReference>
<dbReference type="EMBL" id="QFYQ01000001">
    <property type="protein sequence ID" value="RAK53169.1"/>
    <property type="molecule type" value="Genomic_DNA"/>
</dbReference>
<gene>
    <name evidence="2" type="ORF">DJ017_00800</name>
</gene>
<dbReference type="PANTHER" id="PTHR21666:SF270">
    <property type="entry name" value="MUREIN HYDROLASE ACTIVATOR ENVC"/>
    <property type="match status" value="1"/>
</dbReference>
<dbReference type="OrthoDB" id="9815245at2"/>
<dbReference type="Pfam" id="PF01551">
    <property type="entry name" value="Peptidase_M23"/>
    <property type="match status" value="1"/>
</dbReference>
<dbReference type="RefSeq" id="WP_111526922.1">
    <property type="nucleotide sequence ID" value="NZ_JBHRSG010000001.1"/>
</dbReference>
<organism evidence="2 3">
    <name type="scientific">Phenylobacterium soli</name>
    <dbReference type="NCBI Taxonomy" id="2170551"/>
    <lineage>
        <taxon>Bacteria</taxon>
        <taxon>Pseudomonadati</taxon>
        <taxon>Pseudomonadota</taxon>
        <taxon>Alphaproteobacteria</taxon>
        <taxon>Caulobacterales</taxon>
        <taxon>Caulobacteraceae</taxon>
        <taxon>Phenylobacterium</taxon>
    </lineage>
</organism>
<sequence length="274" mass="28886">MSETNLPRAARLRRGVVEGVLGGAVTLVAITVAHASLPELVRTPLAAPARPSAPPVAAAPAPAPPPVLIAFRPPVPDGEVGSPFGLRQLPWEERARLHAGVDVVAPDPEPVLAAADGVVTRVGEDAGYGRFVEVTHAEGLTTLYGHLQRAEVRTGQALKAGAPLGQLGSTGSSTGVHLHFEIHDAKGQPLNPELFIGRAFATRAELPLREARRVPRHVRVAYVSRIPRSKRAQMEAKLAEARGLDAEEGAAPDITEKLAAASRAHGRVRVRLSL</sequence>
<dbReference type="AlphaFoldDB" id="A0A328AEU4"/>
<dbReference type="SUPFAM" id="SSF51261">
    <property type="entry name" value="Duplicated hybrid motif"/>
    <property type="match status" value="1"/>
</dbReference>
<reference evidence="3" key="1">
    <citation type="submission" date="2018-05" db="EMBL/GenBank/DDBJ databases">
        <authorList>
            <person name="Li X."/>
        </authorList>
    </citation>
    <scope>NUCLEOTIDE SEQUENCE [LARGE SCALE GENOMIC DNA]</scope>
    <source>
        <strain evidence="3">LX32</strain>
    </source>
</reference>
<evidence type="ECO:0000259" key="1">
    <source>
        <dbReference type="Pfam" id="PF01551"/>
    </source>
</evidence>